<dbReference type="PRINTS" id="PR00080">
    <property type="entry name" value="SDRFAMILY"/>
</dbReference>
<keyword evidence="5" id="KW-1185">Reference proteome</keyword>
<dbReference type="PRINTS" id="PR00081">
    <property type="entry name" value="GDHRDH"/>
</dbReference>
<organism evidence="4 5">
    <name type="scientific">Novosphingobium piscinae</name>
    <dbReference type="NCBI Taxonomy" id="1507448"/>
    <lineage>
        <taxon>Bacteria</taxon>
        <taxon>Pseudomonadati</taxon>
        <taxon>Pseudomonadota</taxon>
        <taxon>Alphaproteobacteria</taxon>
        <taxon>Sphingomonadales</taxon>
        <taxon>Sphingomonadaceae</taxon>
        <taxon>Novosphingobium</taxon>
    </lineage>
</organism>
<dbReference type="PROSITE" id="PS00061">
    <property type="entry name" value="ADH_SHORT"/>
    <property type="match status" value="1"/>
</dbReference>
<sequence length="246" mass="24985">MSTRLAGRTAFVTGAGQGIGLAIGRAFLDAGATLVATDVVADRLAEAYAGTAATTLRLDVTDEAAVNEAAAAHPEVDVLVNCAGWVANGTILETSTADLERSWQLNVLAMASTIRAFLPAMRARRQGSIINIASVVSSIMAAPSRCAYGTTKAAVIGLTMSVARDFIADGIRCNAISPGTVDSPSLADRLAATGDAAAARAAFIARQPMGRIGTPEEIAAVAVLLASDEATFMSGSTIVIDGGMSL</sequence>
<dbReference type="Proteomes" id="UP000551327">
    <property type="component" value="Unassembled WGS sequence"/>
</dbReference>
<name>A0A7X1FZB6_9SPHN</name>
<dbReference type="PANTHER" id="PTHR43477">
    <property type="entry name" value="DIHYDROANTICAPSIN 7-DEHYDROGENASE"/>
    <property type="match status" value="1"/>
</dbReference>
<dbReference type="InterPro" id="IPR036291">
    <property type="entry name" value="NAD(P)-bd_dom_sf"/>
</dbReference>
<dbReference type="AlphaFoldDB" id="A0A7X1FZB6"/>
<dbReference type="InterPro" id="IPR002347">
    <property type="entry name" value="SDR_fam"/>
</dbReference>
<dbReference type="Gene3D" id="3.40.50.720">
    <property type="entry name" value="NAD(P)-binding Rossmann-like Domain"/>
    <property type="match status" value="1"/>
</dbReference>
<dbReference type="FunFam" id="3.40.50.720:FF:000084">
    <property type="entry name" value="Short-chain dehydrogenase reductase"/>
    <property type="match status" value="1"/>
</dbReference>
<accession>A0A7X1FZB6</accession>
<gene>
    <name evidence="4" type="ORF">H7F53_11455</name>
</gene>
<comment type="caution">
    <text evidence="4">The sequence shown here is derived from an EMBL/GenBank/DDBJ whole genome shotgun (WGS) entry which is preliminary data.</text>
</comment>
<evidence type="ECO:0000313" key="4">
    <source>
        <dbReference type="EMBL" id="MBC2669760.1"/>
    </source>
</evidence>
<proteinExistence type="inferred from homology"/>
<evidence type="ECO:0000256" key="1">
    <source>
        <dbReference type="ARBA" id="ARBA00006484"/>
    </source>
</evidence>
<keyword evidence="2" id="KW-0560">Oxidoreductase</keyword>
<dbReference type="Pfam" id="PF13561">
    <property type="entry name" value="adh_short_C2"/>
    <property type="match status" value="1"/>
</dbReference>
<dbReference type="GO" id="GO:0016491">
    <property type="term" value="F:oxidoreductase activity"/>
    <property type="evidence" value="ECO:0007669"/>
    <property type="project" value="UniProtKB-KW"/>
</dbReference>
<protein>
    <submittedName>
        <fullName evidence="4">SDR family oxidoreductase</fullName>
    </submittedName>
</protein>
<dbReference type="InterPro" id="IPR051122">
    <property type="entry name" value="SDR_DHRS6-like"/>
</dbReference>
<dbReference type="InterPro" id="IPR020904">
    <property type="entry name" value="Sc_DH/Rdtase_CS"/>
</dbReference>
<comment type="similarity">
    <text evidence="1">Belongs to the short-chain dehydrogenases/reductases (SDR) family.</text>
</comment>
<dbReference type="EMBL" id="JACLAX010000010">
    <property type="protein sequence ID" value="MBC2669760.1"/>
    <property type="molecule type" value="Genomic_DNA"/>
</dbReference>
<evidence type="ECO:0000313" key="5">
    <source>
        <dbReference type="Proteomes" id="UP000551327"/>
    </source>
</evidence>
<dbReference type="PANTHER" id="PTHR43477:SF4">
    <property type="entry name" value="DEHYDROGENASE_REDUCTASE SDR FAMILY MEMBER 6"/>
    <property type="match status" value="1"/>
</dbReference>
<keyword evidence="3" id="KW-0520">NAD</keyword>
<evidence type="ECO:0000256" key="2">
    <source>
        <dbReference type="ARBA" id="ARBA00023002"/>
    </source>
</evidence>
<reference evidence="4 5" key="1">
    <citation type="submission" date="2020-08" db="EMBL/GenBank/DDBJ databases">
        <title>The genome sequence of type strain Novosphingobium piscinae KCTC 42194.</title>
        <authorList>
            <person name="Liu Y."/>
        </authorList>
    </citation>
    <scope>NUCLEOTIDE SEQUENCE [LARGE SCALE GENOMIC DNA]</scope>
    <source>
        <strain evidence="4 5">KCTC 42194</strain>
    </source>
</reference>
<dbReference type="RefSeq" id="WP_185679621.1">
    <property type="nucleotide sequence ID" value="NZ_JACLAX010000010.1"/>
</dbReference>
<evidence type="ECO:0000256" key="3">
    <source>
        <dbReference type="ARBA" id="ARBA00023027"/>
    </source>
</evidence>
<dbReference type="SUPFAM" id="SSF51735">
    <property type="entry name" value="NAD(P)-binding Rossmann-fold domains"/>
    <property type="match status" value="1"/>
</dbReference>